<dbReference type="Proteomes" id="UP000660729">
    <property type="component" value="Unassembled WGS sequence"/>
</dbReference>
<sequence length="767" mass="84178">MAALPSSAMIADRVFLSAGNVNSSSQAQAQPHHHHLAQPSHTPTPGHSLPPPPPGNGMSSMPPPYDPLRRRSLGNAGSPPQQVGAPRGPPTTSPFAGVRDLAGSHHRPGMSISAILGGGEERRPHESPHSSHDGPAHTPKPMQPPSPGRARSYSNREGGERGYNKSSPPRPGVFGEPARIGSEPRRDGIFGSPQFRREPQHSFRAFQAPMQEHAHHLNGHGAPARPTSQPAEVERPRGMQEQREPIFDHRTGGFRSAAEHLPPRSAEPPRADLHRHERPHFPHNGITSHPQERPPFSSPQMERERSNQGPMRYPSGPGYGVHAREEQTALFRPAYPPTSHPAPEPARESIEGRAAEMRRQISRHSPPVGDLGVYDRGRNGFHERPVTLEEHQRLEAIQREQQRKESEGSMHKAILNISPELNRRGRNSPLPQAVQGAQPRHIGPGGDNPGIKMEFGRMFSGLGSGVGTTPAPSHPINGTTTPSRMSPAARHVESGDLVRSAAAEITEQRAAKSGTRLGRKSGRRSRDESDGHLGTQLYTTELSPAPAAETTADSKIKFSSKMKPIPVFAEKENCTYTVRVPRYYLSSSLARAEESYSFEEICKRRQIWGTDIYTDDSDVIAAAVHSGWIRGDFGEYNEDLNEVFGNDSDNEGPEESPLSLDAKPRRPVRVPEGFDAHITVLILPPLESYGATNRHHLWSREWKKHDGMSYMIHSIEFVDEGEMSRYAERNGAARKQRIAVEEAARREAAAGLLMFANAATSRVQVGA</sequence>
<reference evidence="2" key="1">
    <citation type="submission" date="2020-04" db="EMBL/GenBank/DDBJ databases">
        <title>Draft genome resource of the tomato pathogen Pseudocercospora fuligena.</title>
        <authorList>
            <person name="Zaccaron A."/>
        </authorList>
    </citation>
    <scope>NUCLEOTIDE SEQUENCE</scope>
    <source>
        <strain evidence="2">PF001</strain>
    </source>
</reference>
<feature type="compositionally biased region" description="Basic and acidic residues" evidence="1">
    <location>
        <begin position="119"/>
        <end position="135"/>
    </location>
</feature>
<dbReference type="OrthoDB" id="3596986at2759"/>
<gene>
    <name evidence="2" type="ORF">HII31_05284</name>
</gene>
<feature type="non-terminal residue" evidence="2">
    <location>
        <position position="1"/>
    </location>
</feature>
<dbReference type="SUPFAM" id="SSF69848">
    <property type="entry name" value="LCCL domain"/>
    <property type="match status" value="1"/>
</dbReference>
<feature type="region of interest" description="Disordered" evidence="1">
    <location>
        <begin position="645"/>
        <end position="664"/>
    </location>
</feature>
<feature type="compositionally biased region" description="Low complexity" evidence="1">
    <location>
        <begin position="37"/>
        <end position="47"/>
    </location>
</feature>
<keyword evidence="3" id="KW-1185">Reference proteome</keyword>
<feature type="compositionally biased region" description="Basic and acidic residues" evidence="1">
    <location>
        <begin position="232"/>
        <end position="275"/>
    </location>
</feature>
<name>A0A8H6VMD0_9PEZI</name>
<organism evidence="2 3">
    <name type="scientific">Pseudocercospora fuligena</name>
    <dbReference type="NCBI Taxonomy" id="685502"/>
    <lineage>
        <taxon>Eukaryota</taxon>
        <taxon>Fungi</taxon>
        <taxon>Dikarya</taxon>
        <taxon>Ascomycota</taxon>
        <taxon>Pezizomycotina</taxon>
        <taxon>Dothideomycetes</taxon>
        <taxon>Dothideomycetidae</taxon>
        <taxon>Mycosphaerellales</taxon>
        <taxon>Mycosphaerellaceae</taxon>
        <taxon>Pseudocercospora</taxon>
    </lineage>
</organism>
<dbReference type="EMBL" id="JABCIY010000087">
    <property type="protein sequence ID" value="KAF7193409.1"/>
    <property type="molecule type" value="Genomic_DNA"/>
</dbReference>
<evidence type="ECO:0000256" key="1">
    <source>
        <dbReference type="SAM" id="MobiDB-lite"/>
    </source>
</evidence>
<dbReference type="InterPro" id="IPR036609">
    <property type="entry name" value="LCCL_sf"/>
</dbReference>
<dbReference type="Pfam" id="PF08642">
    <property type="entry name" value="Rxt3"/>
    <property type="match status" value="1"/>
</dbReference>
<evidence type="ECO:0000313" key="2">
    <source>
        <dbReference type="EMBL" id="KAF7193409.1"/>
    </source>
</evidence>
<dbReference type="Gene3D" id="2.170.130.20">
    <property type="entry name" value="LCCL-like domain"/>
    <property type="match status" value="1"/>
</dbReference>
<accession>A0A8H6VMD0</accession>
<dbReference type="InterPro" id="IPR013951">
    <property type="entry name" value="Rxt3"/>
</dbReference>
<evidence type="ECO:0000313" key="3">
    <source>
        <dbReference type="Proteomes" id="UP000660729"/>
    </source>
</evidence>
<feature type="compositionally biased region" description="Pro residues" evidence="1">
    <location>
        <begin position="48"/>
        <end position="66"/>
    </location>
</feature>
<protein>
    <submittedName>
        <fullName evidence="2">Transcriptional regulatory protein RXT3</fullName>
    </submittedName>
</protein>
<dbReference type="AlphaFoldDB" id="A0A8H6VMD0"/>
<feature type="region of interest" description="Disordered" evidence="1">
    <location>
        <begin position="507"/>
        <end position="553"/>
    </location>
</feature>
<proteinExistence type="predicted"/>
<comment type="caution">
    <text evidence="2">The sequence shown here is derived from an EMBL/GenBank/DDBJ whole genome shotgun (WGS) entry which is preliminary data.</text>
</comment>
<feature type="region of interest" description="Disordered" evidence="1">
    <location>
        <begin position="21"/>
        <end position="316"/>
    </location>
</feature>